<reference evidence="5 6" key="1">
    <citation type="submission" date="2016-11" db="EMBL/GenBank/DDBJ databases">
        <authorList>
            <person name="Jaros S."/>
            <person name="Januszkiewicz K."/>
            <person name="Wedrychowicz H."/>
        </authorList>
    </citation>
    <scope>NUCLEOTIDE SEQUENCE [LARGE SCALE GENOMIC DNA]</scope>
    <source>
        <strain evidence="5 6">DSM 5091</strain>
    </source>
</reference>
<keyword evidence="5" id="KW-0689">Ribosomal protein</keyword>
<dbReference type="EMBL" id="FQZT01000002">
    <property type="protein sequence ID" value="SHI74378.1"/>
    <property type="molecule type" value="Genomic_DNA"/>
</dbReference>
<comment type="similarity">
    <text evidence="3">Belongs to the acetyltransferase family. RimI subfamily.</text>
</comment>
<dbReference type="RefSeq" id="WP_072905699.1">
    <property type="nucleotide sequence ID" value="NZ_FQZT01000002.1"/>
</dbReference>
<gene>
    <name evidence="5" type="ORF">SAMN02745165_00737</name>
</gene>
<proteinExistence type="inferred from homology"/>
<dbReference type="Pfam" id="PF00583">
    <property type="entry name" value="Acetyltransf_1"/>
    <property type="match status" value="1"/>
</dbReference>
<dbReference type="InterPro" id="IPR016181">
    <property type="entry name" value="Acyl_CoA_acyltransferase"/>
</dbReference>
<dbReference type="InterPro" id="IPR006464">
    <property type="entry name" value="AcTrfase_RimI/Ard1"/>
</dbReference>
<dbReference type="Gene3D" id="3.40.630.30">
    <property type="match status" value="1"/>
</dbReference>
<dbReference type="CDD" id="cd04301">
    <property type="entry name" value="NAT_SF"/>
    <property type="match status" value="1"/>
</dbReference>
<accession>A0A1M6DN44</accession>
<comment type="subcellular location">
    <subcellularLocation>
        <location evidence="3">Cytoplasm</location>
    </subcellularLocation>
</comment>
<dbReference type="Proteomes" id="UP000184171">
    <property type="component" value="Unassembled WGS sequence"/>
</dbReference>
<evidence type="ECO:0000259" key="4">
    <source>
        <dbReference type="PROSITE" id="PS51186"/>
    </source>
</evidence>
<keyword evidence="3" id="KW-0963">Cytoplasm</keyword>
<dbReference type="EC" id="2.3.1.266" evidence="3"/>
<keyword evidence="1 5" id="KW-0808">Transferase</keyword>
<dbReference type="PANTHER" id="PTHR42919:SF8">
    <property type="entry name" value="N-ALPHA-ACETYLTRANSFERASE 50"/>
    <property type="match status" value="1"/>
</dbReference>
<evidence type="ECO:0000313" key="5">
    <source>
        <dbReference type="EMBL" id="SHI74378.1"/>
    </source>
</evidence>
<keyword evidence="2" id="KW-0012">Acyltransferase</keyword>
<feature type="domain" description="N-acetyltransferase" evidence="4">
    <location>
        <begin position="6"/>
        <end position="149"/>
    </location>
</feature>
<keyword evidence="5" id="KW-0687">Ribonucleoprotein</keyword>
<dbReference type="InterPro" id="IPR000182">
    <property type="entry name" value="GNAT_dom"/>
</dbReference>
<dbReference type="STRING" id="1122189.SAMN02745165_00737"/>
<dbReference type="SUPFAM" id="SSF55729">
    <property type="entry name" value="Acyl-CoA N-acyltransferases (Nat)"/>
    <property type="match status" value="1"/>
</dbReference>
<comment type="catalytic activity">
    <reaction evidence="3">
        <text>N-terminal L-alanyl-[ribosomal protein bS18] + acetyl-CoA = N-terminal N(alpha)-acetyl-L-alanyl-[ribosomal protein bS18] + CoA + H(+)</text>
        <dbReference type="Rhea" id="RHEA:43756"/>
        <dbReference type="Rhea" id="RHEA-COMP:10676"/>
        <dbReference type="Rhea" id="RHEA-COMP:10677"/>
        <dbReference type="ChEBI" id="CHEBI:15378"/>
        <dbReference type="ChEBI" id="CHEBI:57287"/>
        <dbReference type="ChEBI" id="CHEBI:57288"/>
        <dbReference type="ChEBI" id="CHEBI:64718"/>
        <dbReference type="ChEBI" id="CHEBI:83683"/>
        <dbReference type="EC" id="2.3.1.266"/>
    </reaction>
</comment>
<protein>
    <recommendedName>
        <fullName evidence="3">[Ribosomal protein bS18]-alanine N-acetyltransferase</fullName>
        <ecNumber evidence="3">2.3.1.266</ecNumber>
    </recommendedName>
</protein>
<dbReference type="GO" id="GO:0005737">
    <property type="term" value="C:cytoplasm"/>
    <property type="evidence" value="ECO:0007669"/>
    <property type="project" value="UniProtKB-SubCell"/>
</dbReference>
<evidence type="ECO:0000256" key="1">
    <source>
        <dbReference type="ARBA" id="ARBA00022679"/>
    </source>
</evidence>
<dbReference type="InterPro" id="IPR051556">
    <property type="entry name" value="N-term/lysine_N-AcTrnsfr"/>
</dbReference>
<dbReference type="PANTHER" id="PTHR42919">
    <property type="entry name" value="N-ALPHA-ACETYLTRANSFERASE"/>
    <property type="match status" value="1"/>
</dbReference>
<dbReference type="OrthoDB" id="529907at2"/>
<sequence length="155" mass="17611">MSNDYFHIKPLEEKDLPAVLQVEQQSYPHPWSSGQFRQELNNAVSSVELLWHDEQLAGYICYWLIAGEMQILNVATAPEFRRQGVGSRLLQHAFDRCASRGLERAWLEVRTGNAAAIALYRKHGFVADVVRSGYYRDGEDALLMVKDFPPAGQSE</sequence>
<dbReference type="GO" id="GO:0005840">
    <property type="term" value="C:ribosome"/>
    <property type="evidence" value="ECO:0007669"/>
    <property type="project" value="UniProtKB-KW"/>
</dbReference>
<evidence type="ECO:0000313" key="6">
    <source>
        <dbReference type="Proteomes" id="UP000184171"/>
    </source>
</evidence>
<dbReference type="PROSITE" id="PS51186">
    <property type="entry name" value="GNAT"/>
    <property type="match status" value="1"/>
</dbReference>
<dbReference type="NCBIfam" id="TIGR01575">
    <property type="entry name" value="rimI"/>
    <property type="match status" value="1"/>
</dbReference>
<evidence type="ECO:0000256" key="3">
    <source>
        <dbReference type="RuleBase" id="RU363094"/>
    </source>
</evidence>
<dbReference type="GO" id="GO:0008999">
    <property type="term" value="F:protein-N-terminal-alanine acetyltransferase activity"/>
    <property type="evidence" value="ECO:0007669"/>
    <property type="project" value="UniProtKB-EC"/>
</dbReference>
<comment type="function">
    <text evidence="3">Acetylates the N-terminal alanine of ribosomal protein bS18.</text>
</comment>
<evidence type="ECO:0000256" key="2">
    <source>
        <dbReference type="ARBA" id="ARBA00023315"/>
    </source>
</evidence>
<name>A0A1M6DN44_MALRU</name>
<organism evidence="5 6">
    <name type="scientific">Malonomonas rubra DSM 5091</name>
    <dbReference type="NCBI Taxonomy" id="1122189"/>
    <lineage>
        <taxon>Bacteria</taxon>
        <taxon>Pseudomonadati</taxon>
        <taxon>Thermodesulfobacteriota</taxon>
        <taxon>Desulfuromonadia</taxon>
        <taxon>Desulfuromonadales</taxon>
        <taxon>Geopsychrobacteraceae</taxon>
        <taxon>Malonomonas</taxon>
    </lineage>
</organism>
<keyword evidence="6" id="KW-1185">Reference proteome</keyword>
<dbReference type="AlphaFoldDB" id="A0A1M6DN44"/>